<dbReference type="EMBL" id="CCNE01000031">
    <property type="protein sequence ID" value="CDX60338.1"/>
    <property type="molecule type" value="Genomic_DNA"/>
</dbReference>
<protein>
    <recommendedName>
        <fullName evidence="2">Aminotransferase class I/classII large domain-containing protein</fullName>
    </recommendedName>
</protein>
<dbReference type="SUPFAM" id="SSF53383">
    <property type="entry name" value="PLP-dependent transferases"/>
    <property type="match status" value="1"/>
</dbReference>
<dbReference type="EMBL" id="CCNB01000024">
    <property type="protein sequence ID" value="CDX40888.1"/>
    <property type="molecule type" value="Genomic_DNA"/>
</dbReference>
<sequence length="147" mass="16068">MTGRAAPALASLDRDGRVIHIGSFSKTISPTIRLGFVIAPAELVSRFAQVAACLTPPPGPAVQLATAEFMREGHYIRHLRRTKRAYEAKREALLEHLRPLARPNQLATPGLAVLRQTVQGPRQTVLRSRGGHDRQDIPPAAPFRGVD</sequence>
<name>A0A090GNL0_MESPL</name>
<feature type="region of interest" description="Disordered" evidence="1">
    <location>
        <begin position="122"/>
        <end position="147"/>
    </location>
</feature>
<dbReference type="Proteomes" id="UP000046122">
    <property type="component" value="Unassembled WGS sequence"/>
</dbReference>
<proteinExistence type="predicted"/>
<evidence type="ECO:0000313" key="6">
    <source>
        <dbReference type="Proteomes" id="UP000046373"/>
    </source>
</evidence>
<dbReference type="Gene3D" id="3.40.640.10">
    <property type="entry name" value="Type I PLP-dependent aspartate aminotransferase-like (Major domain)"/>
    <property type="match status" value="1"/>
</dbReference>
<evidence type="ECO:0000313" key="5">
    <source>
        <dbReference type="Proteomes" id="UP000046122"/>
    </source>
</evidence>
<dbReference type="InterPro" id="IPR015424">
    <property type="entry name" value="PyrdxlP-dep_Trfase"/>
</dbReference>
<accession>A0A090GNL0</accession>
<feature type="domain" description="Aminotransferase class I/classII large" evidence="2">
    <location>
        <begin position="5"/>
        <end position="98"/>
    </location>
</feature>
<dbReference type="AlphaFoldDB" id="A0A090GNL0"/>
<dbReference type="Pfam" id="PF00155">
    <property type="entry name" value="Aminotran_1_2"/>
    <property type="match status" value="1"/>
</dbReference>
<dbReference type="InterPro" id="IPR004839">
    <property type="entry name" value="Aminotransferase_I/II_large"/>
</dbReference>
<evidence type="ECO:0000259" key="2">
    <source>
        <dbReference type="Pfam" id="PF00155"/>
    </source>
</evidence>
<organism evidence="3 6">
    <name type="scientific">Mesorhizobium plurifarium</name>
    <dbReference type="NCBI Taxonomy" id="69974"/>
    <lineage>
        <taxon>Bacteria</taxon>
        <taxon>Pseudomonadati</taxon>
        <taxon>Pseudomonadota</taxon>
        <taxon>Alphaproteobacteria</taxon>
        <taxon>Hyphomicrobiales</taxon>
        <taxon>Phyllobacteriaceae</taxon>
        <taxon>Mesorhizobium</taxon>
    </lineage>
</organism>
<dbReference type="Proteomes" id="UP000046373">
    <property type="component" value="Unassembled WGS sequence"/>
</dbReference>
<dbReference type="PANTHER" id="PTHR46577:SF1">
    <property type="entry name" value="HTH-TYPE TRANSCRIPTIONAL REGULATORY PROTEIN GABR"/>
    <property type="match status" value="1"/>
</dbReference>
<dbReference type="InterPro" id="IPR051446">
    <property type="entry name" value="HTH_trans_reg/aminotransferase"/>
</dbReference>
<evidence type="ECO:0000256" key="1">
    <source>
        <dbReference type="SAM" id="MobiDB-lite"/>
    </source>
</evidence>
<reference evidence="5 6" key="1">
    <citation type="submission" date="2014-08" db="EMBL/GenBank/DDBJ databases">
        <authorList>
            <person name="Moulin Lionel"/>
        </authorList>
    </citation>
    <scope>NUCLEOTIDE SEQUENCE [LARGE SCALE GENOMIC DNA]</scope>
</reference>
<evidence type="ECO:0000313" key="3">
    <source>
        <dbReference type="EMBL" id="CDX40888.1"/>
    </source>
</evidence>
<gene>
    <name evidence="4" type="ORF">MPL3365_370003</name>
    <name evidence="3" type="ORF">MPLDJ20_300014</name>
</gene>
<dbReference type="InterPro" id="IPR015421">
    <property type="entry name" value="PyrdxlP-dep_Trfase_major"/>
</dbReference>
<dbReference type="GO" id="GO:0030170">
    <property type="term" value="F:pyridoxal phosphate binding"/>
    <property type="evidence" value="ECO:0007669"/>
    <property type="project" value="InterPro"/>
</dbReference>
<dbReference type="PANTHER" id="PTHR46577">
    <property type="entry name" value="HTH-TYPE TRANSCRIPTIONAL REGULATORY PROTEIN GABR"/>
    <property type="match status" value="1"/>
</dbReference>
<evidence type="ECO:0000313" key="4">
    <source>
        <dbReference type="EMBL" id="CDX60338.1"/>
    </source>
</evidence>